<keyword evidence="4" id="KW-1185">Reference proteome</keyword>
<feature type="region of interest" description="Disordered" evidence="1">
    <location>
        <begin position="36"/>
        <end position="71"/>
    </location>
</feature>
<gene>
    <name evidence="3" type="ORF">RND71_034772</name>
</gene>
<feature type="compositionally biased region" description="Basic and acidic residues" evidence="1">
    <location>
        <begin position="61"/>
        <end position="71"/>
    </location>
</feature>
<feature type="domain" description="VQ" evidence="2">
    <location>
        <begin position="17"/>
        <end position="44"/>
    </location>
</feature>
<evidence type="ECO:0000313" key="4">
    <source>
        <dbReference type="Proteomes" id="UP001291623"/>
    </source>
</evidence>
<dbReference type="InterPro" id="IPR039608">
    <property type="entry name" value="VQ_1/10"/>
</dbReference>
<dbReference type="PANTHER" id="PTHR34777:SF1">
    <property type="entry name" value="VQ MOTIF-CONTAINING PROTEIN 10"/>
    <property type="match status" value="1"/>
</dbReference>
<accession>A0AAE1R3T4</accession>
<dbReference type="AlphaFoldDB" id="A0AAE1R3T4"/>
<evidence type="ECO:0000313" key="3">
    <source>
        <dbReference type="EMBL" id="KAK4344596.1"/>
    </source>
</evidence>
<feature type="compositionally biased region" description="Low complexity" evidence="1">
    <location>
        <begin position="42"/>
        <end position="54"/>
    </location>
</feature>
<sequence length="83" mass="9401">MSTREEHNGREAVKIVIINTEYIETDAKSFKSVVQKLTGRNSSPAPAEPTPATSHGPKIRRQSDHDLPPLEELLRLYADEIRY</sequence>
<proteinExistence type="predicted"/>
<dbReference type="PANTHER" id="PTHR34777">
    <property type="entry name" value="VQ MOTIF-CONTAINING PROTEIN 10"/>
    <property type="match status" value="1"/>
</dbReference>
<comment type="caution">
    <text evidence="3">The sequence shown here is derived from an EMBL/GenBank/DDBJ whole genome shotgun (WGS) entry which is preliminary data.</text>
</comment>
<dbReference type="Proteomes" id="UP001291623">
    <property type="component" value="Unassembled WGS sequence"/>
</dbReference>
<protein>
    <recommendedName>
        <fullName evidence="2">VQ domain-containing protein</fullName>
    </recommendedName>
</protein>
<organism evidence="3 4">
    <name type="scientific">Anisodus tanguticus</name>
    <dbReference type="NCBI Taxonomy" id="243964"/>
    <lineage>
        <taxon>Eukaryota</taxon>
        <taxon>Viridiplantae</taxon>
        <taxon>Streptophyta</taxon>
        <taxon>Embryophyta</taxon>
        <taxon>Tracheophyta</taxon>
        <taxon>Spermatophyta</taxon>
        <taxon>Magnoliopsida</taxon>
        <taxon>eudicotyledons</taxon>
        <taxon>Gunneridae</taxon>
        <taxon>Pentapetalae</taxon>
        <taxon>asterids</taxon>
        <taxon>lamiids</taxon>
        <taxon>Solanales</taxon>
        <taxon>Solanaceae</taxon>
        <taxon>Solanoideae</taxon>
        <taxon>Hyoscyameae</taxon>
        <taxon>Anisodus</taxon>
    </lineage>
</organism>
<dbReference type="EMBL" id="JAVYJV010000019">
    <property type="protein sequence ID" value="KAK4344596.1"/>
    <property type="molecule type" value="Genomic_DNA"/>
</dbReference>
<name>A0AAE1R3T4_9SOLA</name>
<dbReference type="Pfam" id="PF05678">
    <property type="entry name" value="VQ"/>
    <property type="match status" value="1"/>
</dbReference>
<evidence type="ECO:0000256" key="1">
    <source>
        <dbReference type="SAM" id="MobiDB-lite"/>
    </source>
</evidence>
<reference evidence="3" key="1">
    <citation type="submission" date="2023-12" db="EMBL/GenBank/DDBJ databases">
        <title>Genome assembly of Anisodus tanguticus.</title>
        <authorList>
            <person name="Wang Y.-J."/>
        </authorList>
    </citation>
    <scope>NUCLEOTIDE SEQUENCE</scope>
    <source>
        <strain evidence="3">KB-2021</strain>
        <tissue evidence="3">Leaf</tissue>
    </source>
</reference>
<evidence type="ECO:0000259" key="2">
    <source>
        <dbReference type="Pfam" id="PF05678"/>
    </source>
</evidence>
<dbReference type="InterPro" id="IPR008889">
    <property type="entry name" value="VQ"/>
</dbReference>